<dbReference type="GeneID" id="100893012"/>
<dbReference type="FunFam" id="3.30.160.60:FF:000145">
    <property type="entry name" value="Zinc finger protein 574"/>
    <property type="match status" value="1"/>
</dbReference>
<evidence type="ECO:0000256" key="5">
    <source>
        <dbReference type="ARBA" id="ARBA00022833"/>
    </source>
</evidence>
<evidence type="ECO:0000256" key="4">
    <source>
        <dbReference type="ARBA" id="ARBA00022771"/>
    </source>
</evidence>
<keyword evidence="2" id="KW-0479">Metal-binding</keyword>
<comment type="subcellular location">
    <subcellularLocation>
        <location evidence="1">Nucleus</location>
    </subcellularLocation>
</comment>
<name>A0A7M7HDP4_STRPU</name>
<dbReference type="PANTHER" id="PTHR24404">
    <property type="entry name" value="ZINC FINGER PROTEIN"/>
    <property type="match status" value="1"/>
</dbReference>
<dbReference type="Pfam" id="PF00096">
    <property type="entry name" value="zf-C2H2"/>
    <property type="match status" value="2"/>
</dbReference>
<dbReference type="KEGG" id="spu:100893012"/>
<evidence type="ECO:0000256" key="8">
    <source>
        <dbReference type="PROSITE-ProRule" id="PRU00042"/>
    </source>
</evidence>
<proteinExistence type="predicted"/>
<organism evidence="11 12">
    <name type="scientific">Strongylocentrotus purpuratus</name>
    <name type="common">Purple sea urchin</name>
    <dbReference type="NCBI Taxonomy" id="7668"/>
    <lineage>
        <taxon>Eukaryota</taxon>
        <taxon>Metazoa</taxon>
        <taxon>Echinodermata</taxon>
        <taxon>Eleutherozoa</taxon>
        <taxon>Echinozoa</taxon>
        <taxon>Echinoidea</taxon>
        <taxon>Euechinoidea</taxon>
        <taxon>Echinacea</taxon>
        <taxon>Camarodonta</taxon>
        <taxon>Echinidea</taxon>
        <taxon>Strongylocentrotidae</taxon>
        <taxon>Strongylocentrotus</taxon>
    </lineage>
</organism>
<feature type="region of interest" description="Disordered" evidence="9">
    <location>
        <begin position="124"/>
        <end position="162"/>
    </location>
</feature>
<feature type="compositionally biased region" description="Basic and acidic residues" evidence="9">
    <location>
        <begin position="124"/>
        <end position="136"/>
    </location>
</feature>
<dbReference type="GO" id="GO:0005634">
    <property type="term" value="C:nucleus"/>
    <property type="evidence" value="ECO:0000318"/>
    <property type="project" value="GO_Central"/>
</dbReference>
<evidence type="ECO:0000256" key="9">
    <source>
        <dbReference type="SAM" id="MobiDB-lite"/>
    </source>
</evidence>
<dbReference type="GO" id="GO:0008270">
    <property type="term" value="F:zinc ion binding"/>
    <property type="evidence" value="ECO:0007669"/>
    <property type="project" value="UniProtKB-KW"/>
</dbReference>
<feature type="domain" description="C2H2-type" evidence="10">
    <location>
        <begin position="222"/>
        <end position="249"/>
    </location>
</feature>
<dbReference type="OMA" id="THECNSH"/>
<dbReference type="InterPro" id="IPR050589">
    <property type="entry name" value="Ikaros_C2H2-ZF"/>
</dbReference>
<dbReference type="OrthoDB" id="10004641at2759"/>
<dbReference type="AlphaFoldDB" id="A0A7M7HDP4"/>
<keyword evidence="12" id="KW-1185">Reference proteome</keyword>
<dbReference type="EnsemblMetazoa" id="XM_003724859">
    <property type="protein sequence ID" value="XP_003724907"/>
    <property type="gene ID" value="LOC100893012"/>
</dbReference>
<feature type="domain" description="C2H2-type" evidence="10">
    <location>
        <begin position="250"/>
        <end position="277"/>
    </location>
</feature>
<dbReference type="Pfam" id="PF13912">
    <property type="entry name" value="zf-C2H2_6"/>
    <property type="match status" value="1"/>
</dbReference>
<dbReference type="PROSITE" id="PS50157">
    <property type="entry name" value="ZINC_FINGER_C2H2_2"/>
    <property type="match status" value="3"/>
</dbReference>
<evidence type="ECO:0000256" key="2">
    <source>
        <dbReference type="ARBA" id="ARBA00022723"/>
    </source>
</evidence>
<dbReference type="InterPro" id="IPR036236">
    <property type="entry name" value="Znf_C2H2_sf"/>
</dbReference>
<dbReference type="PANTHER" id="PTHR24404:SF114">
    <property type="entry name" value="KLUMPFUSS, ISOFORM B-RELATED"/>
    <property type="match status" value="1"/>
</dbReference>
<evidence type="ECO:0000256" key="1">
    <source>
        <dbReference type="ARBA" id="ARBA00004123"/>
    </source>
</evidence>
<dbReference type="GO" id="GO:0000981">
    <property type="term" value="F:DNA-binding transcription factor activity, RNA polymerase II-specific"/>
    <property type="evidence" value="ECO:0000318"/>
    <property type="project" value="GO_Central"/>
</dbReference>
<dbReference type="Proteomes" id="UP000007110">
    <property type="component" value="Unassembled WGS sequence"/>
</dbReference>
<reference evidence="11" key="2">
    <citation type="submission" date="2021-01" db="UniProtKB">
        <authorList>
            <consortium name="EnsemblMetazoa"/>
        </authorList>
    </citation>
    <scope>IDENTIFICATION</scope>
</reference>
<keyword evidence="3" id="KW-0677">Repeat</keyword>
<dbReference type="EnsemblMetazoa" id="XM_011668000">
    <property type="protein sequence ID" value="XP_011666302"/>
    <property type="gene ID" value="LOC100893012"/>
</dbReference>
<dbReference type="InterPro" id="IPR013087">
    <property type="entry name" value="Znf_C2H2_type"/>
</dbReference>
<keyword evidence="4 8" id="KW-0863">Zinc-finger</keyword>
<feature type="compositionally biased region" description="Basic residues" evidence="9">
    <location>
        <begin position="137"/>
        <end position="147"/>
    </location>
</feature>
<dbReference type="GO" id="GO:0043565">
    <property type="term" value="F:sequence-specific DNA binding"/>
    <property type="evidence" value="ECO:0000318"/>
    <property type="project" value="GO_Central"/>
</dbReference>
<dbReference type="PROSITE" id="PS00028">
    <property type="entry name" value="ZINC_FINGER_C2H2_1"/>
    <property type="match status" value="3"/>
</dbReference>
<evidence type="ECO:0000313" key="11">
    <source>
        <dbReference type="EnsemblMetazoa" id="XP_011666302"/>
    </source>
</evidence>
<dbReference type="RefSeq" id="XP_011666302.1">
    <property type="nucleotide sequence ID" value="XM_011668000.2"/>
</dbReference>
<dbReference type="GO" id="GO:0006357">
    <property type="term" value="P:regulation of transcription by RNA polymerase II"/>
    <property type="evidence" value="ECO:0000318"/>
    <property type="project" value="GO_Central"/>
</dbReference>
<reference evidence="12" key="1">
    <citation type="submission" date="2015-02" db="EMBL/GenBank/DDBJ databases">
        <title>Genome sequencing for Strongylocentrotus purpuratus.</title>
        <authorList>
            <person name="Murali S."/>
            <person name="Liu Y."/>
            <person name="Vee V."/>
            <person name="English A."/>
            <person name="Wang M."/>
            <person name="Skinner E."/>
            <person name="Han Y."/>
            <person name="Muzny D.M."/>
            <person name="Worley K.C."/>
            <person name="Gibbs R.A."/>
        </authorList>
    </citation>
    <scope>NUCLEOTIDE SEQUENCE</scope>
</reference>
<dbReference type="Gene3D" id="3.30.160.60">
    <property type="entry name" value="Classic Zinc Finger"/>
    <property type="match status" value="4"/>
</dbReference>
<evidence type="ECO:0000313" key="12">
    <source>
        <dbReference type="Proteomes" id="UP000007110"/>
    </source>
</evidence>
<protein>
    <recommendedName>
        <fullName evidence="10">C2H2-type domain-containing protein</fullName>
    </recommendedName>
</protein>
<dbReference type="InParanoid" id="A0A7M7HDP4"/>
<keyword evidence="6" id="KW-0238">DNA-binding</keyword>
<sequence>MDEAQWLNLKKHLAVYMVEVYCCKLCNDFSSTHKTVVASHMHSMHPGDVVGLVKLDPDEPGTVADTEVQAAEEEDNGMKEEAAGESTDLAFARQVAESKHIEKEILQMLQTNSDVGFQTVGEETKMLQGENKENKQSKKNKKRKKSKKSEGSNKKPKRKNKKMCKMCGFTTKSSEEFKSHLERHYDDPSSRVCEVCETVFDTYKALMKHTRKGCPPSHPRIYKCEECGKTCHDRRAIIEHMVVHSEDRPYACHICGKSYKTKKILRRHEGIHAMARDVFQCPECTFKTHWKTNIKRHIMEVHKKDSRPLYSCTHCPFTTPNKRYIEKHKFGHWKDCPYMCENCGKMFKAEIDLEAHKQTHIQPDIAWQLIQLQNSEPQLVEETIVQYQPQLQMHTQEIQIHDHDTNLQAVQVTMNEQDEAAKTIVLSQIPVVQYLDIVTGDVHVSSQE</sequence>
<dbReference type="Pfam" id="PF13909">
    <property type="entry name" value="zf-H2C2_5"/>
    <property type="match status" value="1"/>
</dbReference>
<evidence type="ECO:0000256" key="7">
    <source>
        <dbReference type="ARBA" id="ARBA00023242"/>
    </source>
</evidence>
<evidence type="ECO:0000259" key="10">
    <source>
        <dbReference type="PROSITE" id="PS50157"/>
    </source>
</evidence>
<evidence type="ECO:0000256" key="3">
    <source>
        <dbReference type="ARBA" id="ARBA00022737"/>
    </source>
</evidence>
<dbReference type="RefSeq" id="XP_003724907.1">
    <property type="nucleotide sequence ID" value="XM_003724859.3"/>
</dbReference>
<keyword evidence="5" id="KW-0862">Zinc</keyword>
<dbReference type="SMART" id="SM00355">
    <property type="entry name" value="ZnF_C2H2"/>
    <property type="match status" value="8"/>
</dbReference>
<dbReference type="SUPFAM" id="SSF57667">
    <property type="entry name" value="beta-beta-alpha zinc fingers"/>
    <property type="match status" value="2"/>
</dbReference>
<accession>A0A7M7HDP4</accession>
<feature type="domain" description="C2H2-type" evidence="10">
    <location>
        <begin position="338"/>
        <end position="365"/>
    </location>
</feature>
<keyword evidence="7" id="KW-0539">Nucleus</keyword>
<evidence type="ECO:0000256" key="6">
    <source>
        <dbReference type="ARBA" id="ARBA00023125"/>
    </source>
</evidence>